<sequence length="101" mass="11520">MFGLFRRTPKAPADPHVKQDDAQTFRVRVRTRPHGETVEIRFTKQAHIAVADGGGYVFRKGVVSPQHFDRGEISVHFDDRYAVTHTEASGVEFIPVQDWED</sequence>
<dbReference type="STRING" id="317577.GCA_000419625_00571"/>
<accession>A0A221STW7</accession>
<dbReference type="KEGG" id="dfc:DFI_02845"/>
<dbReference type="AlphaFoldDB" id="A0A221STW7"/>
<evidence type="ECO:0000313" key="2">
    <source>
        <dbReference type="EMBL" id="ASN80085.1"/>
    </source>
</evidence>
<proteinExistence type="predicted"/>
<gene>
    <name evidence="2" type="ORF">DFI_02845</name>
</gene>
<dbReference type="Proteomes" id="UP000259030">
    <property type="component" value="Chromosome"/>
</dbReference>
<keyword evidence="3" id="KW-1185">Reference proteome</keyword>
<feature type="region of interest" description="Disordered" evidence="1">
    <location>
        <begin position="1"/>
        <end position="24"/>
    </location>
</feature>
<evidence type="ECO:0000256" key="1">
    <source>
        <dbReference type="SAM" id="MobiDB-lite"/>
    </source>
</evidence>
<protein>
    <submittedName>
        <fullName evidence="2">Uncharacterized protein</fullName>
    </submittedName>
</protein>
<dbReference type="RefSeq" id="WP_027463374.1">
    <property type="nucleotide sequence ID" value="NZ_CP021081.1"/>
</dbReference>
<reference evidence="2 3" key="1">
    <citation type="submission" date="2017-05" db="EMBL/GenBank/DDBJ databases">
        <title>The complete genome sequence of Deinococcus ficus isolated from the rhizosphere of the Ficus religiosa L. in Taiwan.</title>
        <authorList>
            <person name="Wu K.-M."/>
            <person name="Liao T.-L."/>
            <person name="Liu Y.-M."/>
            <person name="Young C.-C."/>
            <person name="Tsai S.-F."/>
        </authorList>
    </citation>
    <scope>NUCLEOTIDE SEQUENCE [LARGE SCALE GENOMIC DNA]</scope>
    <source>
        <strain evidence="2 3">CC-FR2-10</strain>
    </source>
</reference>
<name>A0A221STW7_9DEIO</name>
<dbReference type="EMBL" id="CP021081">
    <property type="protein sequence ID" value="ASN80085.1"/>
    <property type="molecule type" value="Genomic_DNA"/>
</dbReference>
<feature type="compositionally biased region" description="Basic and acidic residues" evidence="1">
    <location>
        <begin position="13"/>
        <end position="23"/>
    </location>
</feature>
<organism evidence="2 3">
    <name type="scientific">Deinococcus ficus</name>
    <dbReference type="NCBI Taxonomy" id="317577"/>
    <lineage>
        <taxon>Bacteria</taxon>
        <taxon>Thermotogati</taxon>
        <taxon>Deinococcota</taxon>
        <taxon>Deinococci</taxon>
        <taxon>Deinococcales</taxon>
        <taxon>Deinococcaceae</taxon>
        <taxon>Deinococcus</taxon>
    </lineage>
</organism>
<evidence type="ECO:0000313" key="3">
    <source>
        <dbReference type="Proteomes" id="UP000259030"/>
    </source>
</evidence>